<evidence type="ECO:0000313" key="2">
    <source>
        <dbReference type="Proteomes" id="UP001189429"/>
    </source>
</evidence>
<keyword evidence="2" id="KW-1185">Reference proteome</keyword>
<name>A0ABN9UUH1_9DINO</name>
<organism evidence="1 2">
    <name type="scientific">Prorocentrum cordatum</name>
    <dbReference type="NCBI Taxonomy" id="2364126"/>
    <lineage>
        <taxon>Eukaryota</taxon>
        <taxon>Sar</taxon>
        <taxon>Alveolata</taxon>
        <taxon>Dinophyceae</taxon>
        <taxon>Prorocentrales</taxon>
        <taxon>Prorocentraceae</taxon>
        <taxon>Prorocentrum</taxon>
    </lineage>
</organism>
<proteinExistence type="predicted"/>
<reference evidence="1" key="1">
    <citation type="submission" date="2023-10" db="EMBL/GenBank/DDBJ databases">
        <authorList>
            <person name="Chen Y."/>
            <person name="Shah S."/>
            <person name="Dougan E. K."/>
            <person name="Thang M."/>
            <person name="Chan C."/>
        </authorList>
    </citation>
    <scope>NUCLEOTIDE SEQUENCE [LARGE SCALE GENOMIC DNA]</scope>
</reference>
<accession>A0ABN9UUH1</accession>
<evidence type="ECO:0000313" key="1">
    <source>
        <dbReference type="EMBL" id="CAK0862982.1"/>
    </source>
</evidence>
<comment type="caution">
    <text evidence="1">The sequence shown here is derived from an EMBL/GenBank/DDBJ whole genome shotgun (WGS) entry which is preliminary data.</text>
</comment>
<gene>
    <name evidence="1" type="ORF">PCOR1329_LOCUS51270</name>
</gene>
<dbReference type="EMBL" id="CAUYUJ010016216">
    <property type="protein sequence ID" value="CAK0862982.1"/>
    <property type="molecule type" value="Genomic_DNA"/>
</dbReference>
<sequence length="261" mass="28584">MGGAGSAQQVQQLPPARLETVFDCVIGSEPTLAGAYGARRTSKPSAPPSVASVREGAQIASGRIAQKCCWLEGPAGRSHGTSLQDVRNTISDILLSFAFDSVTRPSSFSNFICVVIDPWSPRGVCIADEKSMPTIPEDQLLAWCARDRIRTDEDCRVESIKILRLLASSEVALGLDTPRRRRVRSRPSLPGHSGKMLPQRGDAIRRKRIVPIGLMTDDRVPCEHRRGSSQMESFCHNAAGSVHKLWSEALLDDPRPFQDSR</sequence>
<dbReference type="Proteomes" id="UP001189429">
    <property type="component" value="Unassembled WGS sequence"/>
</dbReference>
<protein>
    <submittedName>
        <fullName evidence="1">Uncharacterized protein</fullName>
    </submittedName>
</protein>